<feature type="domain" description="Copper amine oxidase-like N-terminal" evidence="3">
    <location>
        <begin position="41"/>
        <end position="85"/>
    </location>
</feature>
<dbReference type="InterPro" id="IPR012854">
    <property type="entry name" value="Cu_amine_oxidase-like_N"/>
</dbReference>
<evidence type="ECO:0000256" key="2">
    <source>
        <dbReference type="SAM" id="SignalP"/>
    </source>
</evidence>
<reference evidence="4 5" key="1">
    <citation type="submission" date="2023-07" db="EMBL/GenBank/DDBJ databases">
        <title>Sorghum-associated microbial communities from plants grown in Nebraska, USA.</title>
        <authorList>
            <person name="Schachtman D."/>
        </authorList>
    </citation>
    <scope>NUCLEOTIDE SEQUENCE [LARGE SCALE GENOMIC DNA]</scope>
    <source>
        <strain evidence="4 5">CC258</strain>
    </source>
</reference>
<keyword evidence="5" id="KW-1185">Reference proteome</keyword>
<dbReference type="InterPro" id="IPR036582">
    <property type="entry name" value="Mao_N_sf"/>
</dbReference>
<keyword evidence="2" id="KW-0732">Signal</keyword>
<dbReference type="Proteomes" id="UP001267290">
    <property type="component" value="Unassembled WGS sequence"/>
</dbReference>
<name>A0ABU1P6W8_9BACL</name>
<evidence type="ECO:0000259" key="3">
    <source>
        <dbReference type="Pfam" id="PF07833"/>
    </source>
</evidence>
<evidence type="ECO:0000256" key="1">
    <source>
        <dbReference type="SAM" id="Coils"/>
    </source>
</evidence>
<organism evidence="4 5">
    <name type="scientific">Paenibacillus qinlingensis</name>
    <dbReference type="NCBI Taxonomy" id="1837343"/>
    <lineage>
        <taxon>Bacteria</taxon>
        <taxon>Bacillati</taxon>
        <taxon>Bacillota</taxon>
        <taxon>Bacilli</taxon>
        <taxon>Bacillales</taxon>
        <taxon>Paenibacillaceae</taxon>
        <taxon>Paenibacillus</taxon>
    </lineage>
</organism>
<keyword evidence="1" id="KW-0175">Coiled coil</keyword>
<proteinExistence type="predicted"/>
<dbReference type="SUPFAM" id="SSF55383">
    <property type="entry name" value="Copper amine oxidase, domain N"/>
    <property type="match status" value="1"/>
</dbReference>
<evidence type="ECO:0000313" key="4">
    <source>
        <dbReference type="EMBL" id="MDR6555428.1"/>
    </source>
</evidence>
<feature type="chain" id="PRO_5046314406" description="Copper amine oxidase-like N-terminal domain-containing protein" evidence="2">
    <location>
        <begin position="23"/>
        <end position="165"/>
    </location>
</feature>
<protein>
    <recommendedName>
        <fullName evidence="3">Copper amine oxidase-like N-terminal domain-containing protein</fullName>
    </recommendedName>
</protein>
<evidence type="ECO:0000313" key="5">
    <source>
        <dbReference type="Proteomes" id="UP001267290"/>
    </source>
</evidence>
<dbReference type="EMBL" id="JAVDSB010000030">
    <property type="protein sequence ID" value="MDR6555428.1"/>
    <property type="molecule type" value="Genomic_DNA"/>
</dbReference>
<feature type="signal peptide" evidence="2">
    <location>
        <begin position="1"/>
        <end position="22"/>
    </location>
</feature>
<dbReference type="Pfam" id="PF07833">
    <property type="entry name" value="Cu_amine_oxidN1"/>
    <property type="match status" value="1"/>
</dbReference>
<dbReference type="RefSeq" id="WP_310502762.1">
    <property type="nucleotide sequence ID" value="NZ_JAVDSB010000030.1"/>
</dbReference>
<feature type="coiled-coil region" evidence="1">
    <location>
        <begin position="104"/>
        <end position="159"/>
    </location>
</feature>
<comment type="caution">
    <text evidence="4">The sequence shown here is derived from an EMBL/GenBank/DDBJ whole genome shotgun (WGS) entry which is preliminary data.</text>
</comment>
<gene>
    <name evidence="4" type="ORF">J2736_006690</name>
</gene>
<accession>A0ABU1P6W8</accession>
<sequence length="165" mass="18249">MKKFILGFLVGVSITAAGSVYADEGLQKIEAYLRPSLPVTMNGTAVKLYNPPVMVDGSTYLKLRDVAAVTGITVNWNETTQTVELNNKGVNDVPQTTTEPTQINDDLVNKIDDLKRKIRIAQANIDIFNSEIKGNPSLKSQYQATIDELTSKISLYEEQLTELQK</sequence>